<dbReference type="PROSITE" id="PS50249">
    <property type="entry name" value="MPN"/>
    <property type="match status" value="1"/>
</dbReference>
<dbReference type="SUPFAM" id="SSF47781">
    <property type="entry name" value="RuvA domain 2-like"/>
    <property type="match status" value="1"/>
</dbReference>
<keyword evidence="2" id="KW-0479">Metal-binding</keyword>
<evidence type="ECO:0000313" key="8">
    <source>
        <dbReference type="EMBL" id="GHA77747.1"/>
    </source>
</evidence>
<dbReference type="InterPro" id="IPR037518">
    <property type="entry name" value="MPN"/>
</dbReference>
<dbReference type="GO" id="GO:0008237">
    <property type="term" value="F:metallopeptidase activity"/>
    <property type="evidence" value="ECO:0007669"/>
    <property type="project" value="UniProtKB-KW"/>
</dbReference>
<dbReference type="InterPro" id="IPR010994">
    <property type="entry name" value="RuvA_2-like"/>
</dbReference>
<dbReference type="Proteomes" id="UP000614287">
    <property type="component" value="Unassembled WGS sequence"/>
</dbReference>
<dbReference type="Gene3D" id="3.40.140.10">
    <property type="entry name" value="Cytidine Deaminase, domain 2"/>
    <property type="match status" value="1"/>
</dbReference>
<keyword evidence="4" id="KW-0862">Zinc</keyword>
<dbReference type="GO" id="GO:0046872">
    <property type="term" value="F:metal ion binding"/>
    <property type="evidence" value="ECO:0007669"/>
    <property type="project" value="UniProtKB-KW"/>
</dbReference>
<evidence type="ECO:0000256" key="3">
    <source>
        <dbReference type="ARBA" id="ARBA00022801"/>
    </source>
</evidence>
<dbReference type="Gene3D" id="1.10.150.20">
    <property type="entry name" value="5' to 3' exonuclease, C-terminal subdomain"/>
    <property type="match status" value="1"/>
</dbReference>
<dbReference type="Pfam" id="PF20582">
    <property type="entry name" value="UPF0758_N"/>
    <property type="match status" value="1"/>
</dbReference>
<sequence>MSITDWPVDERPREKLMTQGAASLSDAELLAIFLRIGVTGKSAVELADELLAHFGSLAALFDASESELSQIKGMGEAKYAQLQAILEMSRRALVSKLSIHNGFENSAALKTYIEHQLHGQTTEQLIVLFFSPSLTLITCEVMSTGTQRHTDLPIRAIAQRALTLNAHGLVLAHNHPHGHAEPSIDDITSTVLIQKHLEALDLHILDHFIVAAGKPIYSMIEHGDLITV</sequence>
<accession>A0A8J3CIX5</accession>
<evidence type="ECO:0000256" key="1">
    <source>
        <dbReference type="ARBA" id="ARBA00022670"/>
    </source>
</evidence>
<dbReference type="AlphaFoldDB" id="A0A8J3CIX5"/>
<gene>
    <name evidence="8" type="ORF">GCM10009007_18370</name>
</gene>
<organism evidence="8 9">
    <name type="scientific">Formosimonas limnophila</name>
    <dbReference type="NCBI Taxonomy" id="1384487"/>
    <lineage>
        <taxon>Bacteria</taxon>
        <taxon>Pseudomonadati</taxon>
        <taxon>Pseudomonadota</taxon>
        <taxon>Betaproteobacteria</taxon>
        <taxon>Burkholderiales</taxon>
        <taxon>Burkholderiaceae</taxon>
        <taxon>Formosimonas</taxon>
    </lineage>
</organism>
<name>A0A8J3CIX5_9BURK</name>
<keyword evidence="5" id="KW-0482">Metalloprotease</keyword>
<dbReference type="RefSeq" id="WP_189493668.1">
    <property type="nucleotide sequence ID" value="NZ_BMZG01000010.1"/>
</dbReference>
<evidence type="ECO:0000256" key="4">
    <source>
        <dbReference type="ARBA" id="ARBA00022833"/>
    </source>
</evidence>
<comment type="similarity">
    <text evidence="6">Belongs to the UPF0758 family.</text>
</comment>
<reference evidence="8" key="1">
    <citation type="journal article" date="2014" name="Int. J. Syst. Evol. Microbiol.">
        <title>Complete genome sequence of Corynebacterium casei LMG S-19264T (=DSM 44701T), isolated from a smear-ripened cheese.</title>
        <authorList>
            <consortium name="US DOE Joint Genome Institute (JGI-PGF)"/>
            <person name="Walter F."/>
            <person name="Albersmeier A."/>
            <person name="Kalinowski J."/>
            <person name="Ruckert C."/>
        </authorList>
    </citation>
    <scope>NUCLEOTIDE SEQUENCE</scope>
    <source>
        <strain evidence="8">KCTC 32501</strain>
    </source>
</reference>
<dbReference type="InterPro" id="IPR046778">
    <property type="entry name" value="UPF0758_N"/>
</dbReference>
<dbReference type="PANTHER" id="PTHR30471">
    <property type="entry name" value="DNA REPAIR PROTEIN RADC"/>
    <property type="match status" value="1"/>
</dbReference>
<reference evidence="8" key="2">
    <citation type="submission" date="2020-09" db="EMBL/GenBank/DDBJ databases">
        <authorList>
            <person name="Sun Q."/>
            <person name="Kim S."/>
        </authorList>
    </citation>
    <scope>NUCLEOTIDE SEQUENCE</scope>
    <source>
        <strain evidence="8">KCTC 32501</strain>
    </source>
</reference>
<dbReference type="InterPro" id="IPR025657">
    <property type="entry name" value="RadC_JAB"/>
</dbReference>
<keyword evidence="1" id="KW-0645">Protease</keyword>
<dbReference type="Pfam" id="PF04002">
    <property type="entry name" value="RadC"/>
    <property type="match status" value="1"/>
</dbReference>
<dbReference type="NCBIfam" id="TIGR00608">
    <property type="entry name" value="radc"/>
    <property type="match status" value="1"/>
</dbReference>
<evidence type="ECO:0000313" key="9">
    <source>
        <dbReference type="Proteomes" id="UP000614287"/>
    </source>
</evidence>
<evidence type="ECO:0000256" key="5">
    <source>
        <dbReference type="ARBA" id="ARBA00023049"/>
    </source>
</evidence>
<dbReference type="GO" id="GO:0006508">
    <property type="term" value="P:proteolysis"/>
    <property type="evidence" value="ECO:0007669"/>
    <property type="project" value="UniProtKB-KW"/>
</dbReference>
<evidence type="ECO:0000256" key="6">
    <source>
        <dbReference type="RuleBase" id="RU003797"/>
    </source>
</evidence>
<comment type="caution">
    <text evidence="8">The sequence shown here is derived from an EMBL/GenBank/DDBJ whole genome shotgun (WGS) entry which is preliminary data.</text>
</comment>
<feature type="domain" description="MPN" evidence="7">
    <location>
        <begin position="102"/>
        <end position="225"/>
    </location>
</feature>
<evidence type="ECO:0000259" key="7">
    <source>
        <dbReference type="PROSITE" id="PS50249"/>
    </source>
</evidence>
<dbReference type="PANTHER" id="PTHR30471:SF3">
    <property type="entry name" value="UPF0758 PROTEIN YEES-RELATED"/>
    <property type="match status" value="1"/>
</dbReference>
<proteinExistence type="inferred from homology"/>
<dbReference type="InterPro" id="IPR001405">
    <property type="entry name" value="UPF0758"/>
</dbReference>
<keyword evidence="9" id="KW-1185">Reference proteome</keyword>
<dbReference type="EMBL" id="BMZG01000010">
    <property type="protein sequence ID" value="GHA77747.1"/>
    <property type="molecule type" value="Genomic_DNA"/>
</dbReference>
<protein>
    <submittedName>
        <fullName evidence="8">UPF0758 protein</fullName>
    </submittedName>
</protein>
<keyword evidence="3" id="KW-0378">Hydrolase</keyword>
<evidence type="ECO:0000256" key="2">
    <source>
        <dbReference type="ARBA" id="ARBA00022723"/>
    </source>
</evidence>
<dbReference type="NCBIfam" id="NF000642">
    <property type="entry name" value="PRK00024.1"/>
    <property type="match status" value="1"/>
</dbReference>